<evidence type="ECO:0000256" key="10">
    <source>
        <dbReference type="ARBA" id="ARBA00022977"/>
    </source>
</evidence>
<dbReference type="InterPro" id="IPR020826">
    <property type="entry name" value="Transketolase_BS"/>
</dbReference>
<dbReference type="GO" id="GO:0005829">
    <property type="term" value="C:cytosol"/>
    <property type="evidence" value="ECO:0007669"/>
    <property type="project" value="TreeGrafter"/>
</dbReference>
<dbReference type="Pfam" id="PF02779">
    <property type="entry name" value="Transket_pyr"/>
    <property type="match status" value="1"/>
</dbReference>
<comment type="subunit">
    <text evidence="5">Homodimer.</text>
</comment>
<keyword evidence="15" id="KW-1185">Reference proteome</keyword>
<evidence type="ECO:0000256" key="1">
    <source>
        <dbReference type="ARBA" id="ARBA00001946"/>
    </source>
</evidence>
<evidence type="ECO:0000259" key="13">
    <source>
        <dbReference type="SMART" id="SM00861"/>
    </source>
</evidence>
<dbReference type="GO" id="GO:0046872">
    <property type="term" value="F:metal ion binding"/>
    <property type="evidence" value="ECO:0007669"/>
    <property type="project" value="UniProtKB-KW"/>
</dbReference>
<comment type="caution">
    <text evidence="14">The sequence shown here is derived from an EMBL/GenBank/DDBJ whole genome shotgun (WGS) entry which is preliminary data.</text>
</comment>
<dbReference type="GO" id="GO:0008661">
    <property type="term" value="F:1-deoxy-D-xylulose-5-phosphate synthase activity"/>
    <property type="evidence" value="ECO:0007669"/>
    <property type="project" value="UniProtKB-EC"/>
</dbReference>
<dbReference type="NCBIfam" id="TIGR00204">
    <property type="entry name" value="dxs"/>
    <property type="match status" value="1"/>
</dbReference>
<dbReference type="GO" id="GO:0016301">
    <property type="term" value="F:kinase activity"/>
    <property type="evidence" value="ECO:0007669"/>
    <property type="project" value="UniProtKB-KW"/>
</dbReference>
<dbReference type="GO" id="GO:0009228">
    <property type="term" value="P:thiamine biosynthetic process"/>
    <property type="evidence" value="ECO:0007669"/>
    <property type="project" value="UniProtKB-KW"/>
</dbReference>
<dbReference type="InterPro" id="IPR005475">
    <property type="entry name" value="Transketolase-like_Pyr-bd"/>
</dbReference>
<dbReference type="Proteomes" id="UP000236604">
    <property type="component" value="Unassembled WGS sequence"/>
</dbReference>
<organism evidence="14 15">
    <name type="scientific">Petrotoga mexicana DSM 14811</name>
    <dbReference type="NCBI Taxonomy" id="1122954"/>
    <lineage>
        <taxon>Bacteria</taxon>
        <taxon>Thermotogati</taxon>
        <taxon>Thermotogota</taxon>
        <taxon>Thermotogae</taxon>
        <taxon>Petrotogales</taxon>
        <taxon>Petrotogaceae</taxon>
        <taxon>Petrotoga</taxon>
    </lineage>
</organism>
<evidence type="ECO:0000256" key="3">
    <source>
        <dbReference type="ARBA" id="ARBA00004980"/>
    </source>
</evidence>
<dbReference type="UniPathway" id="UPA00064">
    <property type="reaction ID" value="UER00091"/>
</dbReference>
<evidence type="ECO:0000256" key="7">
    <source>
        <dbReference type="ARBA" id="ARBA00022679"/>
    </source>
</evidence>
<evidence type="ECO:0000256" key="12">
    <source>
        <dbReference type="ARBA" id="ARBA00023229"/>
    </source>
</evidence>
<dbReference type="CDD" id="cd07033">
    <property type="entry name" value="TPP_PYR_DXS_TK_like"/>
    <property type="match status" value="1"/>
</dbReference>
<dbReference type="GO" id="GO:0019288">
    <property type="term" value="P:isopentenyl diphosphate biosynthetic process, methylerythritol 4-phosphate pathway"/>
    <property type="evidence" value="ECO:0007669"/>
    <property type="project" value="TreeGrafter"/>
</dbReference>
<keyword evidence="8" id="KW-0479">Metal-binding</keyword>
<dbReference type="Gene3D" id="3.40.50.920">
    <property type="match status" value="1"/>
</dbReference>
<dbReference type="Pfam" id="PF13292">
    <property type="entry name" value="DXP_synthase_N"/>
    <property type="match status" value="1"/>
</dbReference>
<dbReference type="PROSITE" id="PS00802">
    <property type="entry name" value="TRANSKETOLASE_2"/>
    <property type="match status" value="1"/>
</dbReference>
<dbReference type="EMBL" id="AZRN01000034">
    <property type="protein sequence ID" value="PNR98170.1"/>
    <property type="molecule type" value="Genomic_DNA"/>
</dbReference>
<gene>
    <name evidence="14" type="ORF">X927_08340</name>
</gene>
<dbReference type="SMART" id="SM00861">
    <property type="entry name" value="Transket_pyr"/>
    <property type="match status" value="1"/>
</dbReference>
<dbReference type="SUPFAM" id="SSF52518">
    <property type="entry name" value="Thiamin diphosphate-binding fold (THDP-binding)"/>
    <property type="match status" value="1"/>
</dbReference>
<comment type="similarity">
    <text evidence="4">Belongs to the transketolase family. DXPS subfamily.</text>
</comment>
<keyword evidence="11" id="KW-0786">Thiamine pyrophosphate</keyword>
<dbReference type="CDD" id="cd02007">
    <property type="entry name" value="TPP_DXS"/>
    <property type="match status" value="1"/>
</dbReference>
<dbReference type="PANTHER" id="PTHR43322">
    <property type="entry name" value="1-D-DEOXYXYLULOSE 5-PHOSPHATE SYNTHASE-RELATED"/>
    <property type="match status" value="1"/>
</dbReference>
<comment type="pathway">
    <text evidence="3">Metabolic intermediate biosynthesis; 1-deoxy-D-xylulose 5-phosphate biosynthesis; 1-deoxy-D-xylulose 5-phosphate from D-glyceraldehyde 3-phosphate and pyruvate: step 1/1.</text>
</comment>
<feature type="domain" description="Transketolase-like pyrimidine-binding" evidence="13">
    <location>
        <begin position="307"/>
        <end position="470"/>
    </location>
</feature>
<evidence type="ECO:0000256" key="2">
    <source>
        <dbReference type="ARBA" id="ARBA00001964"/>
    </source>
</evidence>
<comment type="cofactor">
    <cofactor evidence="1">
        <name>Mg(2+)</name>
        <dbReference type="ChEBI" id="CHEBI:18420"/>
    </cofactor>
</comment>
<dbReference type="RefSeq" id="WP_103077564.1">
    <property type="nucleotide sequence ID" value="NZ_AZRN01000034.1"/>
</dbReference>
<dbReference type="InterPro" id="IPR005477">
    <property type="entry name" value="Dxylulose-5-P_synthase"/>
</dbReference>
<sequence>MAPQNTPLYKALKNMSYKELEEIAQEIRKYIFNVVYNNNGHLASNLGVVELTIALYRIFDPIEDVIIWDTSHQSYVHKLLTGRWKDFKTIREKDGISGYTNIYESLADRFGAGHAGTSIAASLGYALSDKIKNRKRNIVAVIGDGALGCGMALESLNQLNYQDAKVKIVLNDNNMAISRNVGTISQLLNNFRIKKEYTQAKEILKSSLEDSSLGKDVESVLKKVRNALKFSIYDTPASLFEELGIKYYGPVDGHDIKKMEEFLEFIKAYDEKSVILHVVTTKGKGFEETEKSPTKYHGVSKKEPNKVSYSKIVGHTLSHLKDYEFLAFTGAMADGTGLNVLQEICPDKVIDMGITEPSIVTTASALSLGGVLPVVDIYSTFMQRAFDSLIHDVALQEIPVLFLLDRAGLVGEDGPTHHGVFDIAYTRLIPNVEIWTPLNAQDLANMIYTSVIKGLKKPRFIRFPRDGETIEIQNIIDNLQIVDGEWKYLKMADSGIYALAVGTISQNVYEALKDYNVNIIGVRSVKPLNEYFLEILEQRAEYIFIYEEGSLKGGFNEEIFKLRNKKIYSFGVKDEFVSHATREEQLEECDLSIKAIKENFEKIIGGVKAQSSKKREIKK</sequence>
<proteinExistence type="inferred from homology"/>
<evidence type="ECO:0000313" key="14">
    <source>
        <dbReference type="EMBL" id="PNR98170.1"/>
    </source>
</evidence>
<comment type="cofactor">
    <cofactor evidence="2">
        <name>thiamine diphosphate</name>
        <dbReference type="ChEBI" id="CHEBI:58937"/>
    </cofactor>
</comment>
<reference evidence="14 15" key="1">
    <citation type="submission" date="2013-12" db="EMBL/GenBank/DDBJ databases">
        <title>Comparative genomics of Petrotoga isolates.</title>
        <authorList>
            <person name="Nesbo C.L."/>
            <person name="Charchuk R."/>
            <person name="Chow K."/>
        </authorList>
    </citation>
    <scope>NUCLEOTIDE SEQUENCE [LARGE SCALE GENOMIC DNA]</scope>
    <source>
        <strain evidence="14 15">DSM 14811</strain>
    </source>
</reference>
<dbReference type="AlphaFoldDB" id="A0A2K1P5V8"/>
<evidence type="ECO:0000256" key="6">
    <source>
        <dbReference type="ARBA" id="ARBA00013150"/>
    </source>
</evidence>
<keyword evidence="9" id="KW-0460">Magnesium</keyword>
<keyword evidence="14" id="KW-0418">Kinase</keyword>
<evidence type="ECO:0000256" key="8">
    <source>
        <dbReference type="ARBA" id="ARBA00022723"/>
    </source>
</evidence>
<name>A0A2K1P5V8_9BACT</name>
<dbReference type="EC" id="2.2.1.7" evidence="6"/>
<keyword evidence="12" id="KW-0414">Isoprene biosynthesis</keyword>
<dbReference type="GO" id="GO:0016114">
    <property type="term" value="P:terpenoid biosynthetic process"/>
    <property type="evidence" value="ECO:0007669"/>
    <property type="project" value="InterPro"/>
</dbReference>
<dbReference type="InterPro" id="IPR009014">
    <property type="entry name" value="Transketo_C/PFOR_II"/>
</dbReference>
<evidence type="ECO:0000313" key="15">
    <source>
        <dbReference type="Proteomes" id="UP000236604"/>
    </source>
</evidence>
<accession>A0A2K1P5V8</accession>
<keyword evidence="10" id="KW-0784">Thiamine biosynthesis</keyword>
<dbReference type="SUPFAM" id="SSF52922">
    <property type="entry name" value="TK C-terminal domain-like"/>
    <property type="match status" value="1"/>
</dbReference>
<dbReference type="PANTHER" id="PTHR43322:SF5">
    <property type="entry name" value="1-DEOXY-D-XYLULOSE-5-PHOSPHATE SYNTHASE, CHLOROPLASTIC"/>
    <property type="match status" value="1"/>
</dbReference>
<dbReference type="InterPro" id="IPR029061">
    <property type="entry name" value="THDP-binding"/>
</dbReference>
<evidence type="ECO:0000256" key="11">
    <source>
        <dbReference type="ARBA" id="ARBA00023052"/>
    </source>
</evidence>
<evidence type="ECO:0000256" key="5">
    <source>
        <dbReference type="ARBA" id="ARBA00011738"/>
    </source>
</evidence>
<protein>
    <recommendedName>
        <fullName evidence="6">1-deoxy-D-xylulose-5-phosphate synthase</fullName>
        <ecNumber evidence="6">2.2.1.7</ecNumber>
    </recommendedName>
</protein>
<dbReference type="Gene3D" id="3.40.50.970">
    <property type="match status" value="2"/>
</dbReference>
<dbReference type="NCBIfam" id="NF003933">
    <property type="entry name" value="PRK05444.2-2"/>
    <property type="match status" value="1"/>
</dbReference>
<evidence type="ECO:0000256" key="9">
    <source>
        <dbReference type="ARBA" id="ARBA00022842"/>
    </source>
</evidence>
<evidence type="ECO:0000256" key="4">
    <source>
        <dbReference type="ARBA" id="ARBA00011081"/>
    </source>
</evidence>
<keyword evidence="7" id="KW-0808">Transferase</keyword>